<dbReference type="Pfam" id="PF07494">
    <property type="entry name" value="Reg_prop"/>
    <property type="match status" value="3"/>
</dbReference>
<dbReference type="Proteomes" id="UP000643610">
    <property type="component" value="Unassembled WGS sequence"/>
</dbReference>
<dbReference type="Pfam" id="PF02518">
    <property type="entry name" value="HATPase_c"/>
    <property type="match status" value="1"/>
</dbReference>
<dbReference type="InterPro" id="IPR036890">
    <property type="entry name" value="HATPase_C_sf"/>
</dbReference>
<dbReference type="InterPro" id="IPR003961">
    <property type="entry name" value="FN3_dom"/>
</dbReference>
<dbReference type="InterPro" id="IPR005467">
    <property type="entry name" value="His_kinase_dom"/>
</dbReference>
<dbReference type="InterPro" id="IPR035965">
    <property type="entry name" value="PAS-like_dom_sf"/>
</dbReference>
<dbReference type="Pfam" id="PF00512">
    <property type="entry name" value="HisKA"/>
    <property type="match status" value="1"/>
</dbReference>
<dbReference type="InterPro" id="IPR036097">
    <property type="entry name" value="HisK_dim/P_sf"/>
</dbReference>
<dbReference type="NCBIfam" id="TIGR00229">
    <property type="entry name" value="sensory_box"/>
    <property type="match status" value="1"/>
</dbReference>
<evidence type="ECO:0000256" key="1">
    <source>
        <dbReference type="ARBA" id="ARBA00000085"/>
    </source>
</evidence>
<keyword evidence="4" id="KW-1133">Transmembrane helix</keyword>
<dbReference type="InterPro" id="IPR013783">
    <property type="entry name" value="Ig-like_fold"/>
</dbReference>
<comment type="caution">
    <text evidence="7">The sequence shown here is derived from an EMBL/GenBank/DDBJ whole genome shotgun (WGS) entry which is preliminary data.</text>
</comment>
<keyword evidence="4" id="KW-0812">Transmembrane</keyword>
<dbReference type="SUPFAM" id="SSF49265">
    <property type="entry name" value="Fibronectin type III"/>
    <property type="match status" value="1"/>
</dbReference>
<dbReference type="InterPro" id="IPR036116">
    <property type="entry name" value="FN3_sf"/>
</dbReference>
<keyword evidence="4" id="KW-0472">Membrane</keyword>
<dbReference type="SMART" id="SM00387">
    <property type="entry name" value="HATPase_c"/>
    <property type="match status" value="1"/>
</dbReference>
<dbReference type="InterPro" id="IPR000700">
    <property type="entry name" value="PAS-assoc_C"/>
</dbReference>
<dbReference type="PANTHER" id="PTHR43547:SF2">
    <property type="entry name" value="HYBRID SIGNAL TRANSDUCTION HISTIDINE KINASE C"/>
    <property type="match status" value="1"/>
</dbReference>
<dbReference type="SUPFAM" id="SSF55785">
    <property type="entry name" value="PYP-like sensor domain (PAS domain)"/>
    <property type="match status" value="1"/>
</dbReference>
<dbReference type="InterPro" id="IPR011110">
    <property type="entry name" value="Reg_prop"/>
</dbReference>
<evidence type="ECO:0000256" key="4">
    <source>
        <dbReference type="SAM" id="Phobius"/>
    </source>
</evidence>
<dbReference type="InterPro" id="IPR004358">
    <property type="entry name" value="Sig_transdc_His_kin-like_C"/>
</dbReference>
<dbReference type="Gene3D" id="1.10.287.130">
    <property type="match status" value="1"/>
</dbReference>
<sequence length="1245" mass="137836">MTVKMLVGKVDYSRNPDDSLCHFAGDLLHSLLKNMIKRTKLAYIVITMLLVFCVSAYASSTSELRFQRLTALGAEQLSSLSLLQDRQGFIWIGTNNAGLYRFNGYQTEKYQSLATDASSLPHDRISALYEDGDGQIWVGTQNGLAKFNAETNNFTRYLPSSGAANQRIIKSIVSDGKSGFWIATWGGLQHFDPLQSRFTLYVHDAARADSLATNDLNAIAVDERGGVWAGTWPAGIDYLAPGSTSFRHFRIDNADQPDSKLNIVRSTYLDAQGMLWIGTENGIVLWHTATDWSTRRRVDTPASRVNHIYADRHGVVWAATLSAGLLRWDASTKKFKQFVKQAIDPYSLPSDDVRAVLHDRGGMLWIATLTDGIAITNLNSKGFQRIIPFDADAQNPRPNNAIGRIAGAADGQIWLANNNGVALFDLSSSKVLKHYRAHKNQRGSLSNDLVYSLHKQENGPLWIGTSVGLNRLDDNNGREAQFTVIQFGSIADDYINTIAAGDEGVLWLGTGNSLIRYEIKTGKHHKYLSDPADPDSRSAKGTTTILQDSRRRLWAGAEWVGGGLDLLDQKTGKFTHFRHDASDPTSISADNISSLHEDAKGRIWVGASNGLNQIITSQDGRISFRHFSDSRSIGPAKIVAIESDLQGRLWLSTVNGLICFEPDSGVVKRYTASDGLSDSFSGASYRDKQGVLYFGGTKGITSVYPTAVRSFSTPPQLAITDISVFNRSLKSGKPPTGVRLTGPVTAPKELTISQQESVFSIEFAALHFTNPAQNRYAYRLEGFDRDWVEVDADRRSATYTNLNPGDYVFQVKAANDLGVWSEKVASVNIAIPPRYWQTVWFRWLMLFVVAGLLFVIYRWRVAHLTRDQARLESLVAVRLQELVAQQQVNRDNAERMQAILQNAADAILTTDKYWTIESCNRAGLALFGWQLDAIKRMPYAKLCAEDVSDQLQERVASEDFAQKGHSEMELQQVRADGSVFLAELSLSGFADAGQRKFILIVRDITEQKRVERMKTQFVSTVSHELRTPLTAIRGGLGLMVGGVAGELPVAAAKLGQIALNNAERLARLINDLLDMQKIEANMMDFNFQKIPLSSLIADVLESNQAFAQRLGVSLLIDSDIPNQALRVDPDRFAQVMANLLSNACKYSPQGEHVRLRLTPNTEGRVKIEVIDRGPGISANFSERIFQKFSQADASDTRAKDGTGLGLTIAKEMVERMDGKIGFYPNPLGGTIFFVEFPMLSVDRQI</sequence>
<dbReference type="SUPFAM" id="SSF55874">
    <property type="entry name" value="ATPase domain of HSP90 chaperone/DNA topoisomerase II/histidine kinase"/>
    <property type="match status" value="1"/>
</dbReference>
<dbReference type="SMART" id="SM00086">
    <property type="entry name" value="PAC"/>
    <property type="match status" value="1"/>
</dbReference>
<dbReference type="PROSITE" id="PS50109">
    <property type="entry name" value="HIS_KIN"/>
    <property type="match status" value="1"/>
</dbReference>
<proteinExistence type="predicted"/>
<gene>
    <name evidence="7" type="ORF">H8K33_11100</name>
</gene>
<dbReference type="InterPro" id="IPR011123">
    <property type="entry name" value="Y_Y_Y"/>
</dbReference>
<dbReference type="PROSITE" id="PS50113">
    <property type="entry name" value="PAC"/>
    <property type="match status" value="1"/>
</dbReference>
<feature type="transmembrane region" description="Helical" evidence="4">
    <location>
        <begin position="840"/>
        <end position="859"/>
    </location>
</feature>
<dbReference type="PRINTS" id="PR00344">
    <property type="entry name" value="BCTRLSENSOR"/>
</dbReference>
<evidence type="ECO:0000313" key="7">
    <source>
        <dbReference type="EMBL" id="MBC3832058.1"/>
    </source>
</evidence>
<evidence type="ECO:0000259" key="6">
    <source>
        <dbReference type="PROSITE" id="PS50113"/>
    </source>
</evidence>
<keyword evidence="3" id="KW-0597">Phosphoprotein</keyword>
<dbReference type="InterPro" id="IPR001610">
    <property type="entry name" value="PAC"/>
</dbReference>
<dbReference type="InterPro" id="IPR015943">
    <property type="entry name" value="WD40/YVTN_repeat-like_dom_sf"/>
</dbReference>
<dbReference type="EMBL" id="JACOFU010000004">
    <property type="protein sequence ID" value="MBC3832058.1"/>
    <property type="molecule type" value="Genomic_DNA"/>
</dbReference>
<evidence type="ECO:0000256" key="3">
    <source>
        <dbReference type="ARBA" id="ARBA00022553"/>
    </source>
</evidence>
<evidence type="ECO:0000313" key="8">
    <source>
        <dbReference type="Proteomes" id="UP000643610"/>
    </source>
</evidence>
<dbReference type="SMART" id="SM00091">
    <property type="entry name" value="PAS"/>
    <property type="match status" value="1"/>
</dbReference>
<name>A0ABR6XRQ9_9BURK</name>
<evidence type="ECO:0000259" key="5">
    <source>
        <dbReference type="PROSITE" id="PS50109"/>
    </source>
</evidence>
<dbReference type="CDD" id="cd00130">
    <property type="entry name" value="PAS"/>
    <property type="match status" value="1"/>
</dbReference>
<feature type="domain" description="PAC" evidence="6">
    <location>
        <begin position="966"/>
        <end position="1016"/>
    </location>
</feature>
<accession>A0ABR6XRQ9</accession>
<dbReference type="SUPFAM" id="SSF47384">
    <property type="entry name" value="Homodimeric domain of signal transducing histidine kinase"/>
    <property type="match status" value="1"/>
</dbReference>
<dbReference type="Gene3D" id="2.60.40.10">
    <property type="entry name" value="Immunoglobulins"/>
    <property type="match status" value="1"/>
</dbReference>
<dbReference type="Pfam" id="PF07495">
    <property type="entry name" value="Y_Y_Y"/>
    <property type="match status" value="1"/>
</dbReference>
<dbReference type="InterPro" id="IPR003661">
    <property type="entry name" value="HisK_dim/P_dom"/>
</dbReference>
<comment type="catalytic activity">
    <reaction evidence="1">
        <text>ATP + protein L-histidine = ADP + protein N-phospho-L-histidine.</text>
        <dbReference type="EC" id="2.7.13.3"/>
    </reaction>
</comment>
<feature type="transmembrane region" description="Helical" evidence="4">
    <location>
        <begin position="41"/>
        <end position="58"/>
    </location>
</feature>
<dbReference type="PANTHER" id="PTHR43547">
    <property type="entry name" value="TWO-COMPONENT HISTIDINE KINASE"/>
    <property type="match status" value="1"/>
</dbReference>
<dbReference type="Gene3D" id="3.30.450.20">
    <property type="entry name" value="PAS domain"/>
    <property type="match status" value="1"/>
</dbReference>
<dbReference type="CDD" id="cd00082">
    <property type="entry name" value="HisKA"/>
    <property type="match status" value="1"/>
</dbReference>
<dbReference type="EC" id="2.7.13.3" evidence="2"/>
<dbReference type="SUPFAM" id="SSF63829">
    <property type="entry name" value="Calcium-dependent phosphotriesterase"/>
    <property type="match status" value="1"/>
</dbReference>
<dbReference type="InterPro" id="IPR011047">
    <property type="entry name" value="Quinoprotein_ADH-like_sf"/>
</dbReference>
<dbReference type="Gene3D" id="3.30.565.10">
    <property type="entry name" value="Histidine kinase-like ATPase, C-terminal domain"/>
    <property type="match status" value="1"/>
</dbReference>
<protein>
    <recommendedName>
        <fullName evidence="2">histidine kinase</fullName>
        <ecNumber evidence="2">2.7.13.3</ecNumber>
    </recommendedName>
</protein>
<evidence type="ECO:0000256" key="2">
    <source>
        <dbReference type="ARBA" id="ARBA00012438"/>
    </source>
</evidence>
<dbReference type="RefSeq" id="WP_186891104.1">
    <property type="nucleotide sequence ID" value="NZ_JACOFU010000004.1"/>
</dbReference>
<dbReference type="Gene3D" id="2.130.10.10">
    <property type="entry name" value="YVTN repeat-like/Quinoprotein amine dehydrogenase"/>
    <property type="match status" value="4"/>
</dbReference>
<dbReference type="InterPro" id="IPR000014">
    <property type="entry name" value="PAS"/>
</dbReference>
<dbReference type="Pfam" id="PF00989">
    <property type="entry name" value="PAS"/>
    <property type="match status" value="1"/>
</dbReference>
<organism evidence="7 8">
    <name type="scientific">Undibacterium amnicola</name>
    <dbReference type="NCBI Taxonomy" id="1834038"/>
    <lineage>
        <taxon>Bacteria</taxon>
        <taxon>Pseudomonadati</taxon>
        <taxon>Pseudomonadota</taxon>
        <taxon>Betaproteobacteria</taxon>
        <taxon>Burkholderiales</taxon>
        <taxon>Oxalobacteraceae</taxon>
        <taxon>Undibacterium</taxon>
    </lineage>
</organism>
<keyword evidence="8" id="KW-1185">Reference proteome</keyword>
<dbReference type="CDD" id="cd00063">
    <property type="entry name" value="FN3"/>
    <property type="match status" value="1"/>
</dbReference>
<reference evidence="7 8" key="1">
    <citation type="submission" date="2020-08" db="EMBL/GenBank/DDBJ databases">
        <title>Novel species isolated from subtropical streams in China.</title>
        <authorList>
            <person name="Lu H."/>
        </authorList>
    </citation>
    <scope>NUCLEOTIDE SEQUENCE [LARGE SCALE GENOMIC DNA]</scope>
    <source>
        <strain evidence="7 8">KCTC 52442</strain>
    </source>
</reference>
<dbReference type="InterPro" id="IPR003594">
    <property type="entry name" value="HATPase_dom"/>
</dbReference>
<dbReference type="InterPro" id="IPR013767">
    <property type="entry name" value="PAS_fold"/>
</dbReference>
<dbReference type="SMART" id="SM00388">
    <property type="entry name" value="HisKA"/>
    <property type="match status" value="1"/>
</dbReference>
<dbReference type="SUPFAM" id="SSF50998">
    <property type="entry name" value="Quinoprotein alcohol dehydrogenase-like"/>
    <property type="match status" value="1"/>
</dbReference>
<feature type="domain" description="Histidine kinase" evidence="5">
    <location>
        <begin position="1020"/>
        <end position="1240"/>
    </location>
</feature>